<dbReference type="AlphaFoldDB" id="A0A328DPU5"/>
<dbReference type="Proteomes" id="UP000249390">
    <property type="component" value="Unassembled WGS sequence"/>
</dbReference>
<accession>A0A328DPU5</accession>
<comment type="caution">
    <text evidence="1">The sequence shown here is derived from an EMBL/GenBank/DDBJ whole genome shotgun (WGS) entry which is preliminary data.</text>
</comment>
<sequence length="119" mass="13042">MEATARETLQHNVKTEEKKISGNEAILEISRGLEECLLGVDKILEGAKEKERGAATEAGNNLSRLKDELVRCLHPRHFQNGAVQPANIPVLNCVIAGADCRIYFADEGNFNSAAFIFDS</sequence>
<name>A0A328DPU5_9ASTE</name>
<organism evidence="1 2">
    <name type="scientific">Cuscuta australis</name>
    <dbReference type="NCBI Taxonomy" id="267555"/>
    <lineage>
        <taxon>Eukaryota</taxon>
        <taxon>Viridiplantae</taxon>
        <taxon>Streptophyta</taxon>
        <taxon>Embryophyta</taxon>
        <taxon>Tracheophyta</taxon>
        <taxon>Spermatophyta</taxon>
        <taxon>Magnoliopsida</taxon>
        <taxon>eudicotyledons</taxon>
        <taxon>Gunneridae</taxon>
        <taxon>Pentapetalae</taxon>
        <taxon>asterids</taxon>
        <taxon>lamiids</taxon>
        <taxon>Solanales</taxon>
        <taxon>Convolvulaceae</taxon>
        <taxon>Cuscuteae</taxon>
        <taxon>Cuscuta</taxon>
        <taxon>Cuscuta subgen. Grammica</taxon>
        <taxon>Cuscuta sect. Cleistogrammica</taxon>
    </lineage>
</organism>
<proteinExistence type="predicted"/>
<keyword evidence="2" id="KW-1185">Reference proteome</keyword>
<evidence type="ECO:0000313" key="2">
    <source>
        <dbReference type="Proteomes" id="UP000249390"/>
    </source>
</evidence>
<dbReference type="EMBL" id="NQVE01000114">
    <property type="protein sequence ID" value="RAL47634.1"/>
    <property type="molecule type" value="Genomic_DNA"/>
</dbReference>
<protein>
    <submittedName>
        <fullName evidence="1">Uncharacterized protein</fullName>
    </submittedName>
</protein>
<evidence type="ECO:0000313" key="1">
    <source>
        <dbReference type="EMBL" id="RAL47634.1"/>
    </source>
</evidence>
<reference evidence="1 2" key="1">
    <citation type="submission" date="2018-06" db="EMBL/GenBank/DDBJ databases">
        <title>The Genome of Cuscuta australis (Dodder) Provides Insight into the Evolution of Plant Parasitism.</title>
        <authorList>
            <person name="Liu H."/>
        </authorList>
    </citation>
    <scope>NUCLEOTIDE SEQUENCE [LARGE SCALE GENOMIC DNA]</scope>
    <source>
        <strain evidence="2">cv. Yunnan</strain>
        <tissue evidence="1">Vines</tissue>
    </source>
</reference>
<gene>
    <name evidence="1" type="ORF">DM860_011372</name>
</gene>